<comment type="caution">
    <text evidence="7">The sequence shown here is derived from an EMBL/GenBank/DDBJ whole genome shotgun (WGS) entry which is preliminary data.</text>
</comment>
<keyword evidence="4 6" id="KW-1133">Transmembrane helix</keyword>
<dbReference type="RefSeq" id="WP_061835259.1">
    <property type="nucleotide sequence ID" value="NZ_LUKE01000002.1"/>
</dbReference>
<keyword evidence="8" id="KW-1185">Reference proteome</keyword>
<dbReference type="GO" id="GO:0005886">
    <property type="term" value="C:plasma membrane"/>
    <property type="evidence" value="ECO:0007669"/>
    <property type="project" value="UniProtKB-SubCell"/>
</dbReference>
<protein>
    <recommendedName>
        <fullName evidence="9">Polysaccharide biosynthesis protein C-terminal domain-containing protein</fullName>
    </recommendedName>
</protein>
<dbReference type="OrthoDB" id="5240734at2"/>
<feature type="transmembrane region" description="Helical" evidence="6">
    <location>
        <begin position="83"/>
        <end position="110"/>
    </location>
</feature>
<evidence type="ECO:0000256" key="3">
    <source>
        <dbReference type="ARBA" id="ARBA00022692"/>
    </source>
</evidence>
<feature type="transmembrane region" description="Helical" evidence="6">
    <location>
        <begin position="20"/>
        <end position="38"/>
    </location>
</feature>
<sequence length="431" mass="48084">MINTLKATISNKILRNTTWIFAGNVVWVLISFGASIVVARTLSLVDYGTLQLASTWFLFIQLFENLAHPNVAKIEMVKNQDRVGSYIIAIGLIGSLVGIIFSAVIGLLFFVRGDTLLLFVLMMTIGQAFKFYSGIVYYFDNKLQALKTQIILFFGNSAGATYRITAAHFSVSSFSQVFVVLVTNVTCVLGSLAVAKGELRSLINHGFDRNILVGLMKKSAPLLMVSILSLLVYRQDILILGFFGMERDIALYSNAVKISEPWGFIASGLISSMLPGLILSKSKSLSAYYRRLRMLFFLLSLAAIALAAMISIFADVIVRSTFGAQYGDIVPLLRVHIWSNLFLFYVSVQQVWEANESMHRFLLYKTVGAVLLNLVLNYCFVPKYGAMACAINSVVTYFFLGFGVNMFTKKTRFINGHYLRAWIGWKNDFKG</sequence>
<dbReference type="InterPro" id="IPR002797">
    <property type="entry name" value="Polysacc_synth"/>
</dbReference>
<dbReference type="PANTHER" id="PTHR30250">
    <property type="entry name" value="PST FAMILY PREDICTED COLANIC ACID TRANSPORTER"/>
    <property type="match status" value="1"/>
</dbReference>
<feature type="transmembrane region" description="Helical" evidence="6">
    <location>
        <begin position="151"/>
        <end position="171"/>
    </location>
</feature>
<dbReference type="EMBL" id="LUKE01000002">
    <property type="protein sequence ID" value="KYG64748.1"/>
    <property type="molecule type" value="Genomic_DNA"/>
</dbReference>
<feature type="transmembrane region" description="Helical" evidence="6">
    <location>
        <begin position="262"/>
        <end position="280"/>
    </location>
</feature>
<dbReference type="InterPro" id="IPR050833">
    <property type="entry name" value="Poly_Biosynth_Transport"/>
</dbReference>
<feature type="transmembrane region" description="Helical" evidence="6">
    <location>
        <begin position="292"/>
        <end position="317"/>
    </location>
</feature>
<accession>A0A150WLE0</accession>
<keyword evidence="2" id="KW-1003">Cell membrane</keyword>
<dbReference type="PANTHER" id="PTHR30250:SF11">
    <property type="entry name" value="O-ANTIGEN TRANSPORTER-RELATED"/>
    <property type="match status" value="1"/>
</dbReference>
<feature type="transmembrane region" description="Helical" evidence="6">
    <location>
        <begin position="384"/>
        <end position="404"/>
    </location>
</feature>
<evidence type="ECO:0000256" key="5">
    <source>
        <dbReference type="ARBA" id="ARBA00023136"/>
    </source>
</evidence>
<evidence type="ECO:0000256" key="1">
    <source>
        <dbReference type="ARBA" id="ARBA00004651"/>
    </source>
</evidence>
<feature type="transmembrane region" description="Helical" evidence="6">
    <location>
        <begin position="116"/>
        <end position="139"/>
    </location>
</feature>
<name>A0A150WLE0_BDEBC</name>
<proteinExistence type="predicted"/>
<feature type="transmembrane region" description="Helical" evidence="6">
    <location>
        <begin position="44"/>
        <end position="63"/>
    </location>
</feature>
<evidence type="ECO:0000313" key="8">
    <source>
        <dbReference type="Proteomes" id="UP000075320"/>
    </source>
</evidence>
<evidence type="ECO:0000256" key="2">
    <source>
        <dbReference type="ARBA" id="ARBA00022475"/>
    </source>
</evidence>
<gene>
    <name evidence="7" type="ORF">AZI86_11110</name>
</gene>
<evidence type="ECO:0000256" key="4">
    <source>
        <dbReference type="ARBA" id="ARBA00022989"/>
    </source>
</evidence>
<keyword evidence="5 6" id="KW-0472">Membrane</keyword>
<keyword evidence="3 6" id="KW-0812">Transmembrane</keyword>
<dbReference type="Pfam" id="PF01943">
    <property type="entry name" value="Polysacc_synt"/>
    <property type="match status" value="1"/>
</dbReference>
<reference evidence="7 8" key="1">
    <citation type="submission" date="2016-03" db="EMBL/GenBank/DDBJ databases">
        <authorList>
            <person name="Ploux O."/>
        </authorList>
    </citation>
    <scope>NUCLEOTIDE SEQUENCE [LARGE SCALE GENOMIC DNA]</scope>
    <source>
        <strain evidence="7 8">R0</strain>
    </source>
</reference>
<feature type="transmembrane region" description="Helical" evidence="6">
    <location>
        <begin position="329"/>
        <end position="348"/>
    </location>
</feature>
<feature type="transmembrane region" description="Helical" evidence="6">
    <location>
        <begin position="177"/>
        <end position="199"/>
    </location>
</feature>
<feature type="transmembrane region" description="Helical" evidence="6">
    <location>
        <begin position="360"/>
        <end position="378"/>
    </location>
</feature>
<comment type="subcellular location">
    <subcellularLocation>
        <location evidence="1">Cell membrane</location>
        <topology evidence="1">Multi-pass membrane protein</topology>
    </subcellularLocation>
</comment>
<evidence type="ECO:0000313" key="7">
    <source>
        <dbReference type="EMBL" id="KYG64748.1"/>
    </source>
</evidence>
<evidence type="ECO:0000256" key="6">
    <source>
        <dbReference type="SAM" id="Phobius"/>
    </source>
</evidence>
<evidence type="ECO:0008006" key="9">
    <source>
        <dbReference type="Google" id="ProtNLM"/>
    </source>
</evidence>
<dbReference type="Proteomes" id="UP000075320">
    <property type="component" value="Unassembled WGS sequence"/>
</dbReference>
<dbReference type="AlphaFoldDB" id="A0A150WLE0"/>
<feature type="transmembrane region" description="Helical" evidence="6">
    <location>
        <begin position="220"/>
        <end position="242"/>
    </location>
</feature>
<organism evidence="7 8">
    <name type="scientific">Bdellovibrio bacteriovorus</name>
    <dbReference type="NCBI Taxonomy" id="959"/>
    <lineage>
        <taxon>Bacteria</taxon>
        <taxon>Pseudomonadati</taxon>
        <taxon>Bdellovibrionota</taxon>
        <taxon>Bdellovibrionia</taxon>
        <taxon>Bdellovibrionales</taxon>
        <taxon>Pseudobdellovibrionaceae</taxon>
        <taxon>Bdellovibrio</taxon>
    </lineage>
</organism>